<organism evidence="3 4">
    <name type="scientific">Paramarasmius palmivorus</name>
    <dbReference type="NCBI Taxonomy" id="297713"/>
    <lineage>
        <taxon>Eukaryota</taxon>
        <taxon>Fungi</taxon>
        <taxon>Dikarya</taxon>
        <taxon>Basidiomycota</taxon>
        <taxon>Agaricomycotina</taxon>
        <taxon>Agaricomycetes</taxon>
        <taxon>Agaricomycetidae</taxon>
        <taxon>Agaricales</taxon>
        <taxon>Marasmiineae</taxon>
        <taxon>Marasmiaceae</taxon>
        <taxon>Paramarasmius</taxon>
    </lineage>
</organism>
<feature type="domain" description="Zn(2)-C6 fungal-type" evidence="2">
    <location>
        <begin position="681"/>
        <end position="711"/>
    </location>
</feature>
<feature type="compositionally biased region" description="Polar residues" evidence="1">
    <location>
        <begin position="99"/>
        <end position="113"/>
    </location>
</feature>
<evidence type="ECO:0000313" key="3">
    <source>
        <dbReference type="EMBL" id="KAK7036648.1"/>
    </source>
</evidence>
<dbReference type="InterPro" id="IPR036864">
    <property type="entry name" value="Zn2-C6_fun-type_DNA-bd_sf"/>
</dbReference>
<keyword evidence="4" id="KW-1185">Reference proteome</keyword>
<feature type="region of interest" description="Disordered" evidence="1">
    <location>
        <begin position="565"/>
        <end position="649"/>
    </location>
</feature>
<evidence type="ECO:0000259" key="2">
    <source>
        <dbReference type="PROSITE" id="PS50048"/>
    </source>
</evidence>
<evidence type="ECO:0000313" key="4">
    <source>
        <dbReference type="Proteomes" id="UP001383192"/>
    </source>
</evidence>
<proteinExistence type="predicted"/>
<dbReference type="PROSITE" id="PS50048">
    <property type="entry name" value="ZN2_CY6_FUNGAL_2"/>
    <property type="match status" value="1"/>
</dbReference>
<feature type="region of interest" description="Disordered" evidence="1">
    <location>
        <begin position="20"/>
        <end position="127"/>
    </location>
</feature>
<dbReference type="Proteomes" id="UP001383192">
    <property type="component" value="Unassembled WGS sequence"/>
</dbReference>
<dbReference type="GO" id="GO:0000981">
    <property type="term" value="F:DNA-binding transcription factor activity, RNA polymerase II-specific"/>
    <property type="evidence" value="ECO:0007669"/>
    <property type="project" value="InterPro"/>
</dbReference>
<evidence type="ECO:0000256" key="1">
    <source>
        <dbReference type="SAM" id="MobiDB-lite"/>
    </source>
</evidence>
<dbReference type="InterPro" id="IPR001138">
    <property type="entry name" value="Zn2Cys6_DnaBD"/>
</dbReference>
<feature type="compositionally biased region" description="Basic and acidic residues" evidence="1">
    <location>
        <begin position="40"/>
        <end position="52"/>
    </location>
</feature>
<gene>
    <name evidence="3" type="ORF">VNI00_011581</name>
</gene>
<dbReference type="CDD" id="cd00067">
    <property type="entry name" value="GAL4"/>
    <property type="match status" value="1"/>
</dbReference>
<reference evidence="3 4" key="1">
    <citation type="submission" date="2024-01" db="EMBL/GenBank/DDBJ databases">
        <title>A draft genome for a cacao thread blight-causing isolate of Paramarasmius palmivorus.</title>
        <authorList>
            <person name="Baruah I.K."/>
            <person name="Bukari Y."/>
            <person name="Amoako-Attah I."/>
            <person name="Meinhardt L.W."/>
            <person name="Bailey B.A."/>
            <person name="Cohen S.P."/>
        </authorList>
    </citation>
    <scope>NUCLEOTIDE SEQUENCE [LARGE SCALE GENOMIC DNA]</scope>
    <source>
        <strain evidence="3 4">GH-12</strain>
    </source>
</reference>
<dbReference type="EMBL" id="JAYKXP010000050">
    <property type="protein sequence ID" value="KAK7036648.1"/>
    <property type="molecule type" value="Genomic_DNA"/>
</dbReference>
<accession>A0AAW0CCC9</accession>
<protein>
    <recommendedName>
        <fullName evidence="2">Zn(2)-C6 fungal-type domain-containing protein</fullName>
    </recommendedName>
</protein>
<sequence>MGAVKSCLKALCCCGPGEDTAANNSRETEQAQGGGSEGVDGSRIEKVSDLGEKWVTGTENLHRTPPAAPSAAEMGTDIDTGGVELGKPNATPPQDEFGNGNSTKIPNGTTVVVSSDPPNPEPSREVKDSMSILSGASDTKISGGQFINVNGSMVMWVHHTNNSPLIPLGAPAYPSGGNDIQQAQPTDSEVYAWHLLPKANGYPLWKPNADTAHIGDVGYMDTDGGFQYLFNILLPADHIRNGPNCVPRHFEPLYVHDLPRNTKQTHQYRPGTLVHNPPVEVQRILSDDIEDLSERQEIYSRLQKGDIPKEVSYGSRITSKHSDGALLLLPDGASRNDYLNEDLFEDYARENAISWYTYVNGDLGRCVGGNALTLVTGVDNAKTWGVATFSRSLPDTVHSMDFVPGIQTATKYWFQTYRSAIVDAGPVQPHDELDQCVFIRGFRVSVREYDGHVEMKKWKRLPNSEIMSIVETIPFRHRRRSIPSKEQSQVELDDSEQVRHGNAKPLPVKLPYHPLAVINDYLLRTNPQVDVALTHDKHWFPLGSMPSNEELISRMREEFELTFPGGTSRAKLVPKGDSNQAGGDSPGKPMQEEVEDDSPLDSASPIKMADSESPLLPTEREQRPPNRVGSTTNGKNSPQQPKHVGPAFSEPVSDALLADAISELPSTITIPAIGNSALSKPCRPCSQHDLECDKVMPVCENCRRTERECNYSNNGADSEDDK</sequence>
<dbReference type="GO" id="GO:0008270">
    <property type="term" value="F:zinc ion binding"/>
    <property type="evidence" value="ECO:0007669"/>
    <property type="project" value="InterPro"/>
</dbReference>
<name>A0AAW0CCC9_9AGAR</name>
<dbReference type="SUPFAM" id="SSF57701">
    <property type="entry name" value="Zn2/Cys6 DNA-binding domain"/>
    <property type="match status" value="1"/>
</dbReference>
<feature type="region of interest" description="Disordered" evidence="1">
    <location>
        <begin position="480"/>
        <end position="505"/>
    </location>
</feature>
<comment type="caution">
    <text evidence="3">The sequence shown here is derived from an EMBL/GenBank/DDBJ whole genome shotgun (WGS) entry which is preliminary data.</text>
</comment>
<feature type="compositionally biased region" description="Polar residues" evidence="1">
    <location>
        <begin position="628"/>
        <end position="640"/>
    </location>
</feature>
<dbReference type="AlphaFoldDB" id="A0AAW0CCC9"/>